<evidence type="ECO:0000313" key="2">
    <source>
        <dbReference type="EMBL" id="VAW40652.1"/>
    </source>
</evidence>
<name>A0A3B0VNJ2_9ZZZZ</name>
<dbReference type="SUPFAM" id="SSF47336">
    <property type="entry name" value="ACP-like"/>
    <property type="match status" value="1"/>
</dbReference>
<proteinExistence type="predicted"/>
<evidence type="ECO:0000259" key="1">
    <source>
        <dbReference type="PROSITE" id="PS50075"/>
    </source>
</evidence>
<dbReference type="Pfam" id="PF00550">
    <property type="entry name" value="PP-binding"/>
    <property type="match status" value="1"/>
</dbReference>
<accession>A0A3B0VNJ2</accession>
<organism evidence="2">
    <name type="scientific">hydrothermal vent metagenome</name>
    <dbReference type="NCBI Taxonomy" id="652676"/>
    <lineage>
        <taxon>unclassified sequences</taxon>
        <taxon>metagenomes</taxon>
        <taxon>ecological metagenomes</taxon>
    </lineage>
</organism>
<dbReference type="InterPro" id="IPR036736">
    <property type="entry name" value="ACP-like_sf"/>
</dbReference>
<dbReference type="EMBL" id="UOEY01000106">
    <property type="protein sequence ID" value="VAW40652.1"/>
    <property type="molecule type" value="Genomic_DNA"/>
</dbReference>
<sequence length="90" mass="10107">MSTTVDAIRTFIFENFLFDADDNGLQNDDSFLDKGIIDSTGVLELVEWLEDEFGVLVEDEELLPENLDSVNQLAAFIARKKEYISSGEGK</sequence>
<gene>
    <name evidence="2" type="ORF">MNBD_DELTA04-16</name>
</gene>
<dbReference type="PROSITE" id="PS50075">
    <property type="entry name" value="CARRIER"/>
    <property type="match status" value="1"/>
</dbReference>
<dbReference type="InterPro" id="IPR009081">
    <property type="entry name" value="PP-bd_ACP"/>
</dbReference>
<dbReference type="Gene3D" id="1.10.1200.10">
    <property type="entry name" value="ACP-like"/>
    <property type="match status" value="1"/>
</dbReference>
<feature type="domain" description="Carrier" evidence="1">
    <location>
        <begin position="1"/>
        <end position="81"/>
    </location>
</feature>
<dbReference type="AlphaFoldDB" id="A0A3B0VNJ2"/>
<protein>
    <recommendedName>
        <fullName evidence="1">Carrier domain-containing protein</fullName>
    </recommendedName>
</protein>
<reference evidence="2" key="1">
    <citation type="submission" date="2018-06" db="EMBL/GenBank/DDBJ databases">
        <authorList>
            <person name="Zhirakovskaya E."/>
        </authorList>
    </citation>
    <scope>NUCLEOTIDE SEQUENCE</scope>
</reference>